<evidence type="ECO:0000313" key="8">
    <source>
        <dbReference type="Proteomes" id="UP000282613"/>
    </source>
</evidence>
<protein>
    <recommendedName>
        <fullName evidence="5">Ubiquitin-related modifier 1 homolog</fullName>
    </recommendedName>
</protein>
<sequence>MRIALEFSGGAEMLFGNKKEQSADLPDSVKTIKELLPWLRDHMLTGRPDLFLTNSSIRPGILTLINDTDWSLLGEEEYQLREDDKISFISTLHGG</sequence>
<comment type="similarity">
    <text evidence="5 6">Belongs to the URM1 family.</text>
</comment>
<reference evidence="7 8" key="2">
    <citation type="submission" date="2018-11" db="EMBL/GenBank/DDBJ databases">
        <authorList>
            <consortium name="Pathogen Informatics"/>
        </authorList>
    </citation>
    <scope>NUCLEOTIDE SEQUENCE [LARGE SCALE GENOMIC DNA]</scope>
</reference>
<comment type="pathway">
    <text evidence="5 6">tRNA modification; 5-methoxycarbonylmethyl-2-thiouridine-tRNA biosynthesis.</text>
</comment>
<keyword evidence="8" id="KW-1185">Reference proteome</keyword>
<evidence type="ECO:0000256" key="5">
    <source>
        <dbReference type="HAMAP-Rule" id="MF_03048"/>
    </source>
</evidence>
<reference evidence="9" key="1">
    <citation type="submission" date="2017-02" db="UniProtKB">
        <authorList>
            <consortium name="WormBaseParasite"/>
        </authorList>
    </citation>
    <scope>IDENTIFICATION</scope>
</reference>
<feature type="modified residue" description="1-thioglycine" evidence="5">
    <location>
        <position position="95"/>
    </location>
</feature>
<proteinExistence type="inferred from homology"/>
<dbReference type="WBParaSite" id="TASK_0000780201-mRNA-1">
    <property type="protein sequence ID" value="TASK_0000780201-mRNA-1"/>
    <property type="gene ID" value="TASK_0000780201"/>
</dbReference>
<dbReference type="InterPro" id="IPR016155">
    <property type="entry name" value="Mopterin_synth/thiamin_S_b"/>
</dbReference>
<comment type="subcellular location">
    <subcellularLocation>
        <location evidence="5 6">Cytoplasm</location>
    </subcellularLocation>
</comment>
<evidence type="ECO:0000256" key="4">
    <source>
        <dbReference type="ARBA" id="ARBA00022786"/>
    </source>
</evidence>
<feature type="cross-link" description="Glycyl lysine isopeptide (Gly-Lys) (interchain with K-? in acceptor proteins)" evidence="5">
    <location>
        <position position="95"/>
    </location>
</feature>
<dbReference type="PANTHER" id="PTHR14986">
    <property type="entry name" value="RURM1 PROTEIN"/>
    <property type="match status" value="1"/>
</dbReference>
<dbReference type="GO" id="GO:0034227">
    <property type="term" value="P:tRNA thio-modification"/>
    <property type="evidence" value="ECO:0007669"/>
    <property type="project" value="UniProtKB-UniRule"/>
</dbReference>
<dbReference type="SUPFAM" id="SSF54285">
    <property type="entry name" value="MoaD/ThiS"/>
    <property type="match status" value="1"/>
</dbReference>
<dbReference type="Gene3D" id="3.10.20.30">
    <property type="match status" value="1"/>
</dbReference>
<gene>
    <name evidence="7" type="ORF">TASK_LOCUS7803</name>
</gene>
<dbReference type="GO" id="GO:0002098">
    <property type="term" value="P:tRNA wobble uridine modification"/>
    <property type="evidence" value="ECO:0007669"/>
    <property type="project" value="UniProtKB-UniRule"/>
</dbReference>
<evidence type="ECO:0000313" key="7">
    <source>
        <dbReference type="EMBL" id="VDK39039.1"/>
    </source>
</evidence>
<dbReference type="PIRSF" id="PIRSF037379">
    <property type="entry name" value="Ubiquitin-related_modifier_1"/>
    <property type="match status" value="1"/>
</dbReference>
<dbReference type="EMBL" id="UYRS01018677">
    <property type="protein sequence ID" value="VDK39039.1"/>
    <property type="molecule type" value="Genomic_DNA"/>
</dbReference>
<comment type="PTM">
    <text evidence="5">C-terminal thiocarboxylation occurs in 2 steps, it is first acyl-adenylated (-COAMP) via the hesA/moeB/thiF part of the MOCS3/UBA4 homolog, then thiocarboxylated (-COSH) via the rhodanese domain of the MOCS3/UBA4 homolog.</text>
</comment>
<evidence type="ECO:0000256" key="6">
    <source>
        <dbReference type="RuleBase" id="RU361182"/>
    </source>
</evidence>
<dbReference type="UniPathway" id="UPA00988"/>
<evidence type="ECO:0000313" key="9">
    <source>
        <dbReference type="WBParaSite" id="TASK_0000780201-mRNA-1"/>
    </source>
</evidence>
<dbReference type="CDD" id="cd01764">
    <property type="entry name" value="Ubl_Urm1"/>
    <property type="match status" value="1"/>
</dbReference>
<dbReference type="Proteomes" id="UP000282613">
    <property type="component" value="Unassembled WGS sequence"/>
</dbReference>
<dbReference type="InterPro" id="IPR012675">
    <property type="entry name" value="Beta-grasp_dom_sf"/>
</dbReference>
<keyword evidence="3 5" id="KW-0819">tRNA processing</keyword>
<dbReference type="GO" id="GO:0005829">
    <property type="term" value="C:cytosol"/>
    <property type="evidence" value="ECO:0007669"/>
    <property type="project" value="UniProtKB-UniRule"/>
</dbReference>
<dbReference type="GO" id="GO:0032447">
    <property type="term" value="P:protein urmylation"/>
    <property type="evidence" value="ECO:0007669"/>
    <property type="project" value="UniProtKB-UniRule"/>
</dbReference>
<evidence type="ECO:0000256" key="2">
    <source>
        <dbReference type="ARBA" id="ARBA00022499"/>
    </source>
</evidence>
<dbReference type="STRING" id="60517.A0A0R3WB24"/>
<dbReference type="InterPro" id="IPR015221">
    <property type="entry name" value="Urm1"/>
</dbReference>
<comment type="function">
    <text evidence="5">Acts as a sulfur carrier required for 2-thiolation of mcm(5)S(2)U at tRNA wobble positions of cytosolic tRNA(Lys), tRNA(Glu) and tRNA(Gln). Serves as sulfur donor in tRNA 2-thiolation reaction by being thiocarboxylated (-COSH) at its C-terminus by the MOCS3/UBA4 homolog. The sulfur is then transferred to tRNA to form 2-thiolation of mcm(5)S(2)U. Also acts as a ubiquitin-like protein (UBL) that is covalently conjugated via an isopeptide bond to lysine residues of target proteins. The thiocarboxylated form serves as substrate for conjugation and oxidative stress specifically induces the formation of UBL-protein conjugates.</text>
</comment>
<keyword evidence="4 5" id="KW-0833">Ubl conjugation pathway</keyword>
<dbReference type="AlphaFoldDB" id="A0A0R3WB24"/>
<dbReference type="Pfam" id="PF09138">
    <property type="entry name" value="Urm1"/>
    <property type="match status" value="1"/>
</dbReference>
<keyword evidence="2 5" id="KW-1017">Isopeptide bond</keyword>
<dbReference type="HAMAP" id="MF_03048">
    <property type="entry name" value="Urm1"/>
    <property type="match status" value="1"/>
</dbReference>
<evidence type="ECO:0000256" key="3">
    <source>
        <dbReference type="ARBA" id="ARBA00022694"/>
    </source>
</evidence>
<dbReference type="OrthoDB" id="10248987at2759"/>
<organism evidence="9">
    <name type="scientific">Taenia asiatica</name>
    <name type="common">Asian tapeworm</name>
    <dbReference type="NCBI Taxonomy" id="60517"/>
    <lineage>
        <taxon>Eukaryota</taxon>
        <taxon>Metazoa</taxon>
        <taxon>Spiralia</taxon>
        <taxon>Lophotrochozoa</taxon>
        <taxon>Platyhelminthes</taxon>
        <taxon>Cestoda</taxon>
        <taxon>Eucestoda</taxon>
        <taxon>Cyclophyllidea</taxon>
        <taxon>Taeniidae</taxon>
        <taxon>Taenia</taxon>
    </lineage>
</organism>
<evidence type="ECO:0000256" key="1">
    <source>
        <dbReference type="ARBA" id="ARBA00022490"/>
    </source>
</evidence>
<keyword evidence="1 5" id="KW-0963">Cytoplasm</keyword>
<accession>A0A0R3WB24</accession>
<name>A0A0R3WB24_TAEAS</name>